<evidence type="ECO:0000313" key="3">
    <source>
        <dbReference type="EMBL" id="QLQ61639.1"/>
    </source>
</evidence>
<evidence type="ECO:0000256" key="1">
    <source>
        <dbReference type="SAM" id="Coils"/>
    </source>
</evidence>
<feature type="region of interest" description="Disordered" evidence="2">
    <location>
        <begin position="130"/>
        <end position="163"/>
    </location>
</feature>
<protein>
    <submittedName>
        <fullName evidence="3">Uncharacterized protein</fullName>
    </submittedName>
</protein>
<keyword evidence="1" id="KW-0175">Coiled coil</keyword>
<dbReference type="RefSeq" id="WP_181462439.1">
    <property type="nucleotide sequence ID" value="NZ_CP059275.1"/>
</dbReference>
<feature type="coiled-coil region" evidence="1">
    <location>
        <begin position="79"/>
        <end position="113"/>
    </location>
</feature>
<accession>A0A7L6BIR7</accession>
<name>A0A7L6BIR7_LIMRT</name>
<reference evidence="3 4" key="1">
    <citation type="submission" date="2020-07" db="EMBL/GenBank/DDBJ databases">
        <title>Genome sequence of Lactobacillus reuteri CNEI-KCA3 isolated from the faeces of a reared-broiler chicken, South-East Nigeria, reveals presence of CRISPR arrays.</title>
        <authorList>
            <person name="Anukam K.C."/>
            <person name="Ibezim C.N."/>
            <person name="BeecK W.V."/>
            <person name="Allonsius C."/>
            <person name="Broek M.D."/>
            <person name="Tuyaerts I."/>
            <person name="Attama A."/>
            <person name="Esimone C.O."/>
            <person name="Lebeer S."/>
        </authorList>
    </citation>
    <scope>NUCLEOTIDE SEQUENCE [LARGE SCALE GENOMIC DNA]</scope>
    <source>
        <strain evidence="3 4">CNEI-KCA3</strain>
    </source>
</reference>
<gene>
    <name evidence="3" type="ORF">HHK02_11025</name>
</gene>
<dbReference type="AlphaFoldDB" id="A0A7L6BIR7"/>
<evidence type="ECO:0000256" key="2">
    <source>
        <dbReference type="SAM" id="MobiDB-lite"/>
    </source>
</evidence>
<dbReference type="EMBL" id="CP059275">
    <property type="protein sequence ID" value="QLQ61639.1"/>
    <property type="molecule type" value="Genomic_DNA"/>
</dbReference>
<feature type="region of interest" description="Disordered" evidence="2">
    <location>
        <begin position="58"/>
        <end position="78"/>
    </location>
</feature>
<organism evidence="3 4">
    <name type="scientific">Limosilactobacillus reuteri</name>
    <name type="common">Lactobacillus reuteri</name>
    <dbReference type="NCBI Taxonomy" id="1598"/>
    <lineage>
        <taxon>Bacteria</taxon>
        <taxon>Bacillati</taxon>
        <taxon>Bacillota</taxon>
        <taxon>Bacilli</taxon>
        <taxon>Lactobacillales</taxon>
        <taxon>Lactobacillaceae</taxon>
        <taxon>Limosilactobacillus</taxon>
    </lineage>
</organism>
<proteinExistence type="predicted"/>
<evidence type="ECO:0000313" key="4">
    <source>
        <dbReference type="Proteomes" id="UP000510868"/>
    </source>
</evidence>
<sequence>MANTNSKFYTNKDMARICNVSEASMTNLVKSLELVPIKTGKYGRKYYNGRALEKIKEHYKNKAKSSTNSTKSSTKDDIIKQQQDHIDDLKAQIETLSRQLAVKDKQIEAQTEQVKQTSILLSQAHTLTLQAQKSKGDASDAPTVPKKTQETSQSPAEDTHGWIWKMFH</sequence>
<dbReference type="Proteomes" id="UP000510868">
    <property type="component" value="Chromosome"/>
</dbReference>